<protein>
    <submittedName>
        <fullName evidence="2">Putative LDG family protein</fullName>
    </submittedName>
</protein>
<dbReference type="STRING" id="1245528.M3J4S2"/>
<feature type="signal peptide" evidence="1">
    <location>
        <begin position="1"/>
        <end position="19"/>
    </location>
</feature>
<feature type="chain" id="PRO_5004034769" evidence="1">
    <location>
        <begin position="20"/>
        <end position="156"/>
    </location>
</feature>
<organism evidence="2 3">
    <name type="scientific">Candida maltosa (strain Xu316)</name>
    <name type="common">Yeast</name>
    <dbReference type="NCBI Taxonomy" id="1245528"/>
    <lineage>
        <taxon>Eukaryota</taxon>
        <taxon>Fungi</taxon>
        <taxon>Dikarya</taxon>
        <taxon>Ascomycota</taxon>
        <taxon>Saccharomycotina</taxon>
        <taxon>Pichiomycetes</taxon>
        <taxon>Debaryomycetaceae</taxon>
        <taxon>Candida/Lodderomyces clade</taxon>
        <taxon>Candida</taxon>
    </lineage>
</organism>
<keyword evidence="1" id="KW-0732">Signal</keyword>
<accession>M3J4S2</accession>
<comment type="caution">
    <text evidence="2">The sequence shown here is derived from an EMBL/GenBank/DDBJ whole genome shotgun (WGS) entry which is preliminary data.</text>
</comment>
<sequence length="156" mass="16704">MKFSTSIAAILSLTSTAFGALTQYRLVAESDNKDIDGKGLTFLHEGAGINYAFLSDTGVTVTYDDKTKLLYYPVSPQLQFNFGVEGNIVQFSVTPPAAVEIGTDGTVSFTGSDSVHAAKDINDPYQYSKGSFAVITEDKDGAIPFKISAIRADIQN</sequence>
<dbReference type="eggNOG" id="ENOG502SXWZ">
    <property type="taxonomic scope" value="Eukaryota"/>
</dbReference>
<dbReference type="OrthoDB" id="4018368at2759"/>
<gene>
    <name evidence="2" type="ORF">G210_2709</name>
</gene>
<dbReference type="HOGENOM" id="CLU_083354_1_0_1"/>
<dbReference type="OMA" id="CKNINDP"/>
<dbReference type="Proteomes" id="UP000011777">
    <property type="component" value="Unassembled WGS sequence"/>
</dbReference>
<name>M3J4S2_CANMX</name>
<evidence type="ECO:0000313" key="3">
    <source>
        <dbReference type="Proteomes" id="UP000011777"/>
    </source>
</evidence>
<dbReference type="AlphaFoldDB" id="M3J4S2"/>
<keyword evidence="3" id="KW-1185">Reference proteome</keyword>
<evidence type="ECO:0000256" key="1">
    <source>
        <dbReference type="SAM" id="SignalP"/>
    </source>
</evidence>
<proteinExistence type="predicted"/>
<evidence type="ECO:0000313" key="2">
    <source>
        <dbReference type="EMBL" id="EMG47018.1"/>
    </source>
</evidence>
<dbReference type="EMBL" id="AOGT01001760">
    <property type="protein sequence ID" value="EMG47018.1"/>
    <property type="molecule type" value="Genomic_DNA"/>
</dbReference>
<reference evidence="2 3" key="1">
    <citation type="submission" date="2013-02" db="EMBL/GenBank/DDBJ databases">
        <title>Genome sequence of Candida maltosa Xu316, a potential industrial strain for xylitol and ethanol production.</title>
        <authorList>
            <person name="Yu J."/>
            <person name="Wang Q."/>
            <person name="Geng X."/>
            <person name="Bao W."/>
            <person name="He P."/>
            <person name="Cai J."/>
        </authorList>
    </citation>
    <scope>NUCLEOTIDE SEQUENCE [LARGE SCALE GENOMIC DNA]</scope>
    <source>
        <strain evidence="3">Xu316</strain>
    </source>
</reference>